<organism evidence="2 3">
    <name type="scientific">Dyadobacter linearis</name>
    <dbReference type="NCBI Taxonomy" id="2823330"/>
    <lineage>
        <taxon>Bacteria</taxon>
        <taxon>Pseudomonadati</taxon>
        <taxon>Bacteroidota</taxon>
        <taxon>Cytophagia</taxon>
        <taxon>Cytophagales</taxon>
        <taxon>Spirosomataceae</taxon>
        <taxon>Dyadobacter</taxon>
    </lineage>
</organism>
<sequence length="161" mass="17813">MCVILTAFLAFTDRFQTDSPDKEFVIAAADGGMLEVKLGELASQRATSAKCKDYGKMMVTDHTKVNEELKALARKKQLTVPAKLSTAKQQQYDSLAAQTGEKFDMLYMNMMIASHEEAIGVFQTESNKGQDPDLKKWADSKIPALKHHLEMAEQLLGAAVK</sequence>
<accession>A0ABM8UK04</accession>
<name>A0ABM8UK04_9BACT</name>
<dbReference type="PANTHER" id="PTHR38593">
    <property type="entry name" value="BLR2558 PROTEIN"/>
    <property type="match status" value="1"/>
</dbReference>
<dbReference type="Gene3D" id="1.20.1260.10">
    <property type="match status" value="1"/>
</dbReference>
<evidence type="ECO:0000313" key="2">
    <source>
        <dbReference type="EMBL" id="CAG5067828.1"/>
    </source>
</evidence>
<keyword evidence="3" id="KW-1185">Reference proteome</keyword>
<reference evidence="2 3" key="1">
    <citation type="submission" date="2021-04" db="EMBL/GenBank/DDBJ databases">
        <authorList>
            <person name="Rodrigo-Torres L."/>
            <person name="Arahal R. D."/>
            <person name="Lucena T."/>
        </authorList>
    </citation>
    <scope>NUCLEOTIDE SEQUENCE [LARGE SCALE GENOMIC DNA]</scope>
    <source>
        <strain evidence="2 3">CECT 9623</strain>
    </source>
</reference>
<dbReference type="InterPro" id="IPR025419">
    <property type="entry name" value="DUF4142"/>
</dbReference>
<feature type="domain" description="DUF4142" evidence="1">
    <location>
        <begin position="21"/>
        <end position="155"/>
    </location>
</feature>
<dbReference type="Proteomes" id="UP000679725">
    <property type="component" value="Unassembled WGS sequence"/>
</dbReference>
<dbReference type="InterPro" id="IPR012347">
    <property type="entry name" value="Ferritin-like"/>
</dbReference>
<evidence type="ECO:0000313" key="3">
    <source>
        <dbReference type="Proteomes" id="UP000679725"/>
    </source>
</evidence>
<evidence type="ECO:0000259" key="1">
    <source>
        <dbReference type="Pfam" id="PF13628"/>
    </source>
</evidence>
<dbReference type="EMBL" id="CAJRAU010000001">
    <property type="protein sequence ID" value="CAG5067828.1"/>
    <property type="molecule type" value="Genomic_DNA"/>
</dbReference>
<proteinExistence type="predicted"/>
<dbReference type="Pfam" id="PF13628">
    <property type="entry name" value="DUF4142"/>
    <property type="match status" value="1"/>
</dbReference>
<comment type="caution">
    <text evidence="2">The sequence shown here is derived from an EMBL/GenBank/DDBJ whole genome shotgun (WGS) entry which is preliminary data.</text>
</comment>
<gene>
    <name evidence="2" type="ORF">DYBT9623_00555</name>
</gene>
<dbReference type="PANTHER" id="PTHR38593:SF1">
    <property type="entry name" value="BLR2558 PROTEIN"/>
    <property type="match status" value="1"/>
</dbReference>
<protein>
    <recommendedName>
        <fullName evidence="1">DUF4142 domain-containing protein</fullName>
    </recommendedName>
</protein>